<name>A0A1G2FQM5_9BACT</name>
<comment type="caution">
    <text evidence="3">The sequence shown here is derived from an EMBL/GenBank/DDBJ whole genome shotgun (WGS) entry which is preliminary data.</text>
</comment>
<keyword evidence="2" id="KW-0472">Membrane</keyword>
<evidence type="ECO:0000256" key="2">
    <source>
        <dbReference type="SAM" id="Phobius"/>
    </source>
</evidence>
<reference evidence="3 4" key="1">
    <citation type="journal article" date="2016" name="Nat. Commun.">
        <title>Thousands of microbial genomes shed light on interconnected biogeochemical processes in an aquifer system.</title>
        <authorList>
            <person name="Anantharaman K."/>
            <person name="Brown C.T."/>
            <person name="Hug L.A."/>
            <person name="Sharon I."/>
            <person name="Castelle C.J."/>
            <person name="Probst A.J."/>
            <person name="Thomas B.C."/>
            <person name="Singh A."/>
            <person name="Wilkins M.J."/>
            <person name="Karaoz U."/>
            <person name="Brodie E.L."/>
            <person name="Williams K.H."/>
            <person name="Hubbard S.S."/>
            <person name="Banfield J.F."/>
        </authorList>
    </citation>
    <scope>NUCLEOTIDE SEQUENCE [LARGE SCALE GENOMIC DNA]</scope>
</reference>
<dbReference type="EMBL" id="MHNG01000019">
    <property type="protein sequence ID" value="OGZ40375.1"/>
    <property type="molecule type" value="Genomic_DNA"/>
</dbReference>
<sequence>MVEKTLQKKKGVGCLKIVLIALATPILLFIVGFAFFAVKALLDSDEKVLRTYQARPEVADLAEKNTLTDKGKAILYRADPQFVDVRNFAKYCQVKEGGVEPLACIAPNPERGPFAERQIFLLKIDDPEFADHKYAASVHEMLHAAYGKLSSSKKEQLDVLLDQELSKHQNDLHLIAIIDILNQKTSKEKDDIHSELHSKFGVEYNDLSPELEEHYKKYFVDRQKVIELYKKGGFNSRVRKIDALNVELTSLNNQLTTLKSQLTAYQTTGNINSYNSLVSQFNSMVNQFNAKVAESKRVYNDIQEFYVLFNPDYQPPQEAKQ</sequence>
<keyword evidence="2" id="KW-1133">Transmembrane helix</keyword>
<protein>
    <submittedName>
        <fullName evidence="3">Uncharacterized protein</fullName>
    </submittedName>
</protein>
<dbReference type="Proteomes" id="UP000177020">
    <property type="component" value="Unassembled WGS sequence"/>
</dbReference>
<accession>A0A1G2FQM5</accession>
<evidence type="ECO:0000313" key="4">
    <source>
        <dbReference type="Proteomes" id="UP000177020"/>
    </source>
</evidence>
<gene>
    <name evidence="3" type="ORF">A3I20_01970</name>
</gene>
<keyword evidence="2" id="KW-0812">Transmembrane</keyword>
<evidence type="ECO:0000313" key="3">
    <source>
        <dbReference type="EMBL" id="OGZ40375.1"/>
    </source>
</evidence>
<feature type="transmembrane region" description="Helical" evidence="2">
    <location>
        <begin position="12"/>
        <end position="38"/>
    </location>
</feature>
<proteinExistence type="predicted"/>
<evidence type="ECO:0000256" key="1">
    <source>
        <dbReference type="SAM" id="Coils"/>
    </source>
</evidence>
<keyword evidence="1" id="KW-0175">Coiled coil</keyword>
<feature type="coiled-coil region" evidence="1">
    <location>
        <begin position="241"/>
        <end position="268"/>
    </location>
</feature>
<dbReference type="AlphaFoldDB" id="A0A1G2FQM5"/>
<organism evidence="3 4">
    <name type="scientific">Candidatus Portnoybacteria bacterium RIFCSPLOWO2_02_FULL_40_15</name>
    <dbReference type="NCBI Taxonomy" id="1802002"/>
    <lineage>
        <taxon>Bacteria</taxon>
        <taxon>Candidatus Portnoyibacteriota</taxon>
    </lineage>
</organism>